<name>A0ABW0WRZ4_STRNO</name>
<proteinExistence type="predicted"/>
<gene>
    <name evidence="1" type="ORF">ACFP3J_26585</name>
</gene>
<dbReference type="EMBL" id="JBHSOE010000055">
    <property type="protein sequence ID" value="MFC5659026.1"/>
    <property type="molecule type" value="Genomic_DNA"/>
</dbReference>
<evidence type="ECO:0000313" key="2">
    <source>
        <dbReference type="Proteomes" id="UP001596065"/>
    </source>
</evidence>
<comment type="caution">
    <text evidence="1">The sequence shown here is derived from an EMBL/GenBank/DDBJ whole genome shotgun (WGS) entry which is preliminary data.</text>
</comment>
<accession>A0ABW0WRZ4</accession>
<organism evidence="1 2">
    <name type="scientific">Streptomyces nogalater</name>
    <dbReference type="NCBI Taxonomy" id="38314"/>
    <lineage>
        <taxon>Bacteria</taxon>
        <taxon>Bacillati</taxon>
        <taxon>Actinomycetota</taxon>
        <taxon>Actinomycetes</taxon>
        <taxon>Kitasatosporales</taxon>
        <taxon>Streptomycetaceae</taxon>
        <taxon>Streptomyces</taxon>
    </lineage>
</organism>
<dbReference type="Proteomes" id="UP001596065">
    <property type="component" value="Unassembled WGS sequence"/>
</dbReference>
<sequence>MDLFDLRRTPFHLHTKLDNLAIGFEGGKVTVGGKPGRWLLEPVPEPDTFRIHSFEDPSLAWNALEGMSPVQVALLPPITPRESHFRFAPVAGEEDTYEILHGPDKGVSVYLPDETGQQPLTLLGAPSAYRILVTLA</sequence>
<evidence type="ECO:0000313" key="1">
    <source>
        <dbReference type="EMBL" id="MFC5659026.1"/>
    </source>
</evidence>
<dbReference type="RefSeq" id="WP_344353205.1">
    <property type="nucleotide sequence ID" value="NZ_BAAASM010000071.1"/>
</dbReference>
<reference evidence="2" key="1">
    <citation type="journal article" date="2019" name="Int. J. Syst. Evol. Microbiol.">
        <title>The Global Catalogue of Microorganisms (GCM) 10K type strain sequencing project: providing services to taxonomists for standard genome sequencing and annotation.</title>
        <authorList>
            <consortium name="The Broad Institute Genomics Platform"/>
            <consortium name="The Broad Institute Genome Sequencing Center for Infectious Disease"/>
            <person name="Wu L."/>
            <person name="Ma J."/>
        </authorList>
    </citation>
    <scope>NUCLEOTIDE SEQUENCE [LARGE SCALE GENOMIC DNA]</scope>
    <source>
        <strain evidence="2">KCTC 5701</strain>
    </source>
</reference>
<protein>
    <submittedName>
        <fullName evidence="1">Uncharacterized protein</fullName>
    </submittedName>
</protein>
<keyword evidence="2" id="KW-1185">Reference proteome</keyword>